<name>A0ACC1J4T0_9FUNG</name>
<evidence type="ECO:0000313" key="2">
    <source>
        <dbReference type="Proteomes" id="UP001150603"/>
    </source>
</evidence>
<accession>A0ACC1J4T0</accession>
<dbReference type="EMBL" id="JANBPW010003509">
    <property type="protein sequence ID" value="KAJ1937462.1"/>
    <property type="molecule type" value="Genomic_DNA"/>
</dbReference>
<gene>
    <name evidence="1" type="primary">PHR2</name>
    <name evidence="1" type="ORF">FBU59_004742</name>
</gene>
<protein>
    <submittedName>
        <fullName evidence="1">1,3-beta-glucanosyltransferase</fullName>
    </submittedName>
</protein>
<keyword evidence="2" id="KW-1185">Reference proteome</keyword>
<organism evidence="1 2">
    <name type="scientific">Linderina macrospora</name>
    <dbReference type="NCBI Taxonomy" id="4868"/>
    <lineage>
        <taxon>Eukaryota</taxon>
        <taxon>Fungi</taxon>
        <taxon>Fungi incertae sedis</taxon>
        <taxon>Zoopagomycota</taxon>
        <taxon>Kickxellomycotina</taxon>
        <taxon>Kickxellomycetes</taxon>
        <taxon>Kickxellales</taxon>
        <taxon>Kickxellaceae</taxon>
        <taxon>Linderina</taxon>
    </lineage>
</organism>
<reference evidence="1" key="1">
    <citation type="submission" date="2022-07" db="EMBL/GenBank/DDBJ databases">
        <title>Phylogenomic reconstructions and comparative analyses of Kickxellomycotina fungi.</title>
        <authorList>
            <person name="Reynolds N.K."/>
            <person name="Stajich J.E."/>
            <person name="Barry K."/>
            <person name="Grigoriev I.V."/>
            <person name="Crous P."/>
            <person name="Smith M.E."/>
        </authorList>
    </citation>
    <scope>NUCLEOTIDE SEQUENCE</scope>
    <source>
        <strain evidence="1">NRRL 5244</strain>
    </source>
</reference>
<proteinExistence type="predicted"/>
<sequence length="470" mass="50410">RDIASFKDLGINAIRVYQTDYTKNHDVCMAALEKAGIYVVLDVPAPSYAINRAYPEWTTDLFAKFRAKVDNFSVYKNVAAYVIGNEVTNDDKTTPAAAFVKAAARDIKAYLKKQNITTPVGYASNDEPSIRDQLAAHFVCSKSDDENVDFYGMNLYNWCGDMTFETSGYDKFVKEYSTYPVPVLLTEYGCNAQRPRKFPEVGSLYGSDMDSVFSGGFMYEYSEEANNYGLASVTYGKAGVEKTGDYDNFKKALASVSPKGVKMSEYKQSSAKRPSCPSVTDTWHVAPNVLPPTPSSASCQCVANSFSCAIKGNVTDSDAGKAGDLIGNVCKSVSCSEIQTNTAKGEYGHYAFCDITVRASYAVNAYYEDKKQCSADGFDAQTVKASTKADSCADKITDINTPSNNNGRKPTVDDSELEDLESGSSSGHHSSSGSKSAGGSDTGAAGSVSMLALASSQIAVVLAGAVAMMI</sequence>
<comment type="caution">
    <text evidence="1">The sequence shown here is derived from an EMBL/GenBank/DDBJ whole genome shotgun (WGS) entry which is preliminary data.</text>
</comment>
<dbReference type="Proteomes" id="UP001150603">
    <property type="component" value="Unassembled WGS sequence"/>
</dbReference>
<evidence type="ECO:0000313" key="1">
    <source>
        <dbReference type="EMBL" id="KAJ1937462.1"/>
    </source>
</evidence>
<feature type="non-terminal residue" evidence="1">
    <location>
        <position position="1"/>
    </location>
</feature>